<evidence type="ECO:0000256" key="2">
    <source>
        <dbReference type="HAMAP-Rule" id="MF_01411"/>
    </source>
</evidence>
<dbReference type="Proteomes" id="UP000063965">
    <property type="component" value="Chromosome"/>
</dbReference>
<keyword evidence="1 2" id="KW-0998">Cell outer membrane</keyword>
<dbReference type="RefSeq" id="WP_048875679.1">
    <property type="nucleotide sequence ID" value="NZ_CP011126.1"/>
</dbReference>
<evidence type="ECO:0000256" key="1">
    <source>
        <dbReference type="ARBA" id="ARBA00023237"/>
    </source>
</evidence>
<dbReference type="EMBL" id="CP011126">
    <property type="protein sequence ID" value="AKQ33999.1"/>
    <property type="molecule type" value="Genomic_DNA"/>
</dbReference>
<evidence type="ECO:0000259" key="3">
    <source>
        <dbReference type="Pfam" id="PF04453"/>
    </source>
</evidence>
<dbReference type="InterPro" id="IPR007543">
    <property type="entry name" value="LptD_C"/>
</dbReference>
<gene>
    <name evidence="4" type="primary">ostA</name>
    <name evidence="2" type="synonym">lptD</name>
    <name evidence="4" type="ORF">CleRT_15130</name>
</gene>
<dbReference type="InterPro" id="IPR050218">
    <property type="entry name" value="LptD"/>
</dbReference>
<dbReference type="PANTHER" id="PTHR30189:SF1">
    <property type="entry name" value="LPS-ASSEMBLY PROTEIN LPTD"/>
    <property type="match status" value="1"/>
</dbReference>
<name>A0ABM5UVI5_9COXI</name>
<keyword evidence="2" id="KW-0732">Signal</keyword>
<comment type="caution">
    <text evidence="2">Lacks conserved residue(s) required for the propagation of feature annotation.</text>
</comment>
<accession>A0ABM5UVI5</accession>
<comment type="function">
    <text evidence="2">Together with LptE, is involved in the assembly of lipopolysaccharide (LPS) at the surface of the outer membrane.</text>
</comment>
<proteinExistence type="inferred from homology"/>
<organism evidence="4 5">
    <name type="scientific">Candidatus Coxiella mudrowiae</name>
    <dbReference type="NCBI Taxonomy" id="2054173"/>
    <lineage>
        <taxon>Bacteria</taxon>
        <taxon>Pseudomonadati</taxon>
        <taxon>Pseudomonadota</taxon>
        <taxon>Gammaproteobacteria</taxon>
        <taxon>Legionellales</taxon>
        <taxon>Coxiellaceae</taxon>
        <taxon>Coxiella</taxon>
    </lineage>
</organism>
<comment type="subunit">
    <text evidence="2">Component of the lipopolysaccharide transport and assembly complex. Interacts with LptE and LptA.</text>
</comment>
<keyword evidence="2" id="KW-0472">Membrane</keyword>
<dbReference type="InterPro" id="IPR020889">
    <property type="entry name" value="LipoPS_assembly_LptD"/>
</dbReference>
<comment type="similarity">
    <text evidence="2">Belongs to the LptD family.</text>
</comment>
<keyword evidence="5" id="KW-1185">Reference proteome</keyword>
<dbReference type="PANTHER" id="PTHR30189">
    <property type="entry name" value="LPS-ASSEMBLY PROTEIN"/>
    <property type="match status" value="1"/>
</dbReference>
<comment type="subcellular location">
    <subcellularLocation>
        <location evidence="2">Cell outer membrane</location>
    </subcellularLocation>
</comment>
<sequence>MKLRNLFILVFFILTLLFFQQLGVAKKASKATKISSSKQRLVSETLPEGWSRYRFQKHIANILGWIPTEGICLFCHGYFEEPLMVSEFPHPAAAKKEPTIITARGSSTVTAKGISILQKDVVVIQPGRIVNADKAYIYRDEKTGQVNKIVLVGHVRLREAGKLIVADKGKLTLHPKTAVLKNLAYRGYNDKSYIPQFNPFNAWGTAKQATRDASQVITLQHATYSTCDPTSPTWWLSATTLVLNKQTYRGEAYNVLLRFYGFPVFYFPYYNFPIDNYRKTGFLTPRIGLSGSSGGLFSLPFYWNMAPNYDLTLTPELMSKRGLDMHALFRFLSAISSGDMYVSYLPDDTLFQQFREETLSKFSNPYYANNPRYAPYLDQLKNMKNQRSLFSINEHTALNPEWSSNIILNYVTDPYFFQDLGGQMNASSLSNQLLNRIDLQYSGLHLQFNGMLQAYQTLHLISQISAHALDQYARLPDFNVDGYYPDITPHMDFNLNAEAINFSYQSNFTPDKPIGQRFHMRPGLSFPFYFVSGYMNPQIWADATAYNVEHFQPGQVQTAGRLLPIFDIDSGLYFDRDFSLRGRNFTQTLEPRFFYLYVPYQNQDKLPNFDTVLLPFAFEQLFVLNQYTGDDRLQNANQVIFGLTSRIFDGITGAPLLTANLGFMYLIGNQRVWLPAGCTPLNFHFSPIVSELIYYPFPHWSLTTSMAWNPNLRQTNNSSTVISYANERRKVSLGYIFVHGNGQSIVGPSIISPPSSIYSTNTSVSYLSVQWPLSAQWSARTYWDYDLTRHHTDVAAVGVQYNTCCWALSFITRRTYTGLIVDPVSGLKNSYDTSYFVQLELKGLGDFGNAPIAGQSLFNTIYDIPNDMR</sequence>
<evidence type="ECO:0000313" key="5">
    <source>
        <dbReference type="Proteomes" id="UP000063965"/>
    </source>
</evidence>
<reference evidence="4 5" key="1">
    <citation type="journal article" date="2015" name="Genome Biol. Evol.">
        <title>Distinctive Genome Reduction Rates Revealed by Genomic Analyses of Two Coxiella-Like Endosymbionts in Ticks.</title>
        <authorList>
            <person name="Gottlieb Y."/>
            <person name="Lalzar I."/>
            <person name="Klasson L."/>
        </authorList>
    </citation>
    <scope>NUCLEOTIDE SEQUENCE [LARGE SCALE GENOMIC DNA]</scope>
    <source>
        <strain evidence="4 5">CRt</strain>
    </source>
</reference>
<feature type="domain" description="LptD C-terminal" evidence="3">
    <location>
        <begin position="385"/>
        <end position="777"/>
    </location>
</feature>
<dbReference type="HAMAP" id="MF_01411">
    <property type="entry name" value="LPS_assembly_LptD"/>
    <property type="match status" value="1"/>
</dbReference>
<evidence type="ECO:0000313" key="4">
    <source>
        <dbReference type="EMBL" id="AKQ33999.1"/>
    </source>
</evidence>
<dbReference type="Pfam" id="PF04453">
    <property type="entry name" value="LptD"/>
    <property type="match status" value="1"/>
</dbReference>
<protein>
    <recommendedName>
        <fullName evidence="2">LPS-assembly protein LptD</fullName>
    </recommendedName>
</protein>